<evidence type="ECO:0000256" key="11">
    <source>
        <dbReference type="ARBA" id="ARBA00037124"/>
    </source>
</evidence>
<evidence type="ECO:0000256" key="3">
    <source>
        <dbReference type="ARBA" id="ARBA00022516"/>
    </source>
</evidence>
<dbReference type="SUPFAM" id="SSF51735">
    <property type="entry name" value="NAD(P)-binding Rossmann-fold domains"/>
    <property type="match status" value="1"/>
</dbReference>
<dbReference type="EMBL" id="JBHRYB010000007">
    <property type="protein sequence ID" value="MFC3680358.1"/>
    <property type="molecule type" value="Genomic_DNA"/>
</dbReference>
<evidence type="ECO:0000256" key="15">
    <source>
        <dbReference type="ARBA" id="ARBA00047570"/>
    </source>
</evidence>
<keyword evidence="4" id="KW-0597">Phosphoprotein</keyword>
<keyword evidence="8" id="KW-0443">Lipid metabolism</keyword>
<evidence type="ECO:0000313" key="22">
    <source>
        <dbReference type="Proteomes" id="UP001595722"/>
    </source>
</evidence>
<comment type="catalytic activity">
    <reaction evidence="20">
        <text>(2E)-octenoyl-CoA + NADPH + H(+) = octanoyl-CoA + NADP(+)</text>
        <dbReference type="Rhea" id="RHEA:44952"/>
        <dbReference type="ChEBI" id="CHEBI:15378"/>
        <dbReference type="ChEBI" id="CHEBI:57386"/>
        <dbReference type="ChEBI" id="CHEBI:57783"/>
        <dbReference type="ChEBI" id="CHEBI:58349"/>
        <dbReference type="ChEBI" id="CHEBI:62242"/>
    </reaction>
    <physiologicalReaction direction="left-to-right" evidence="20">
        <dbReference type="Rhea" id="RHEA:44953"/>
    </physiologicalReaction>
</comment>
<evidence type="ECO:0000256" key="20">
    <source>
        <dbReference type="ARBA" id="ARBA00049559"/>
    </source>
</evidence>
<dbReference type="PANTHER" id="PTHR24317:SF7">
    <property type="entry name" value="PEROXISOMAL TRANS-2-ENOYL-COA REDUCTASE"/>
    <property type="match status" value="1"/>
</dbReference>
<keyword evidence="9" id="KW-0576">Peroxisome</keyword>
<keyword evidence="22" id="KW-1185">Reference proteome</keyword>
<comment type="caution">
    <text evidence="21">The sequence shown here is derived from an EMBL/GenBank/DDBJ whole genome shotgun (WGS) entry which is preliminary data.</text>
</comment>
<accession>A0ABV7VS90</accession>
<keyword evidence="5" id="KW-0276">Fatty acid metabolism</keyword>
<dbReference type="RefSeq" id="WP_376866291.1">
    <property type="nucleotide sequence ID" value="NZ_JBHRYB010000007.1"/>
</dbReference>
<evidence type="ECO:0000256" key="19">
    <source>
        <dbReference type="ARBA" id="ARBA00049386"/>
    </source>
</evidence>
<evidence type="ECO:0000256" key="10">
    <source>
        <dbReference type="ARBA" id="ARBA00023160"/>
    </source>
</evidence>
<keyword evidence="3" id="KW-0444">Lipid biosynthesis</keyword>
<evidence type="ECO:0000256" key="9">
    <source>
        <dbReference type="ARBA" id="ARBA00023140"/>
    </source>
</evidence>
<dbReference type="EC" id="1.3.1.38" evidence="13"/>
<name>A0ABV7VS90_9GAMM</name>
<evidence type="ECO:0000256" key="7">
    <source>
        <dbReference type="ARBA" id="ARBA00023002"/>
    </source>
</evidence>
<dbReference type="Gene3D" id="3.40.50.720">
    <property type="entry name" value="NAD(P)-binding Rossmann-like Domain"/>
    <property type="match status" value="1"/>
</dbReference>
<reference evidence="22" key="1">
    <citation type="journal article" date="2019" name="Int. J. Syst. Evol. Microbiol.">
        <title>The Global Catalogue of Microorganisms (GCM) 10K type strain sequencing project: providing services to taxonomists for standard genome sequencing and annotation.</title>
        <authorList>
            <consortium name="The Broad Institute Genomics Platform"/>
            <consortium name="The Broad Institute Genome Sequencing Center for Infectious Disease"/>
            <person name="Wu L."/>
            <person name="Ma J."/>
        </authorList>
    </citation>
    <scope>NUCLEOTIDE SEQUENCE [LARGE SCALE GENOMIC DNA]</scope>
    <source>
        <strain evidence="22">KCTC 42424</strain>
    </source>
</reference>
<evidence type="ECO:0000256" key="6">
    <source>
        <dbReference type="ARBA" id="ARBA00022857"/>
    </source>
</evidence>
<evidence type="ECO:0000256" key="12">
    <source>
        <dbReference type="ARBA" id="ARBA00038622"/>
    </source>
</evidence>
<dbReference type="InterPro" id="IPR002347">
    <property type="entry name" value="SDR_fam"/>
</dbReference>
<dbReference type="PRINTS" id="PR00081">
    <property type="entry name" value="GDHRDH"/>
</dbReference>
<evidence type="ECO:0000256" key="8">
    <source>
        <dbReference type="ARBA" id="ARBA00023098"/>
    </source>
</evidence>
<evidence type="ECO:0000256" key="2">
    <source>
        <dbReference type="ARBA" id="ARBA00005189"/>
    </source>
</evidence>
<sequence length="298" mass="31847">MTGYQSVFAPGLFNDQVIVITGGGSGIGRCTAHELASLGATVVLMGRREEKLQQVVAEIEADSKETGSGGKADFRVADIRDEERVVEVIQSIVEQHSRIHGLVNNAGGQFPAPLEKISKNGFQAVVENNLVGGFLMAREVYKATMQENGGSIVNITADCSNGFPGMGHTGAARAGMENFTKTAAWEWGRYGVRVNAVAPGIVASSGLATYDPATRKRLLKTGEAMPLRRLCTEAEVSSAIVFLLSPGAAFITGDTVHIDGGAQFGSSHMYMPLPRPETNNVERYDGFHRSNLDELSEE</sequence>
<dbReference type="Proteomes" id="UP001595722">
    <property type="component" value="Unassembled WGS sequence"/>
</dbReference>
<organism evidence="21 22">
    <name type="scientific">Bacterioplanoides pacificum</name>
    <dbReference type="NCBI Taxonomy" id="1171596"/>
    <lineage>
        <taxon>Bacteria</taxon>
        <taxon>Pseudomonadati</taxon>
        <taxon>Pseudomonadota</taxon>
        <taxon>Gammaproteobacteria</taxon>
        <taxon>Oceanospirillales</taxon>
        <taxon>Oceanospirillaceae</taxon>
        <taxon>Bacterioplanoides</taxon>
    </lineage>
</organism>
<dbReference type="InterPro" id="IPR036291">
    <property type="entry name" value="NAD(P)-bd_dom_sf"/>
</dbReference>
<evidence type="ECO:0000256" key="17">
    <source>
        <dbReference type="ARBA" id="ARBA00049108"/>
    </source>
</evidence>
<evidence type="ECO:0000256" key="5">
    <source>
        <dbReference type="ARBA" id="ARBA00022832"/>
    </source>
</evidence>
<evidence type="ECO:0000256" key="13">
    <source>
        <dbReference type="ARBA" id="ARBA00038849"/>
    </source>
</evidence>
<comment type="subunit">
    <text evidence="12">Interacts with PEX5, probably required to target it into peroxisomes.</text>
</comment>
<keyword evidence="10" id="KW-0275">Fatty acid biosynthesis</keyword>
<protein>
    <recommendedName>
        <fullName evidence="14">Peroxisomal trans-2-enoyl-CoA reductase</fullName>
        <ecNumber evidence="13">1.3.1.38</ecNumber>
    </recommendedName>
</protein>
<comment type="catalytic activity">
    <reaction evidence="18">
        <text>a (2E)-enoyl-CoA + NADPH + H(+) = a 2,3-saturated acyl-CoA + NADP(+)</text>
        <dbReference type="Rhea" id="RHEA:33763"/>
        <dbReference type="ChEBI" id="CHEBI:15378"/>
        <dbReference type="ChEBI" id="CHEBI:57783"/>
        <dbReference type="ChEBI" id="CHEBI:58349"/>
        <dbReference type="ChEBI" id="CHEBI:58856"/>
        <dbReference type="ChEBI" id="CHEBI:65111"/>
        <dbReference type="EC" id="1.3.1.38"/>
    </reaction>
    <physiologicalReaction direction="left-to-right" evidence="18">
        <dbReference type="Rhea" id="RHEA:33764"/>
    </physiologicalReaction>
</comment>
<dbReference type="InterPro" id="IPR052388">
    <property type="entry name" value="Peroxisomal_t2-enoyl-CoA_red"/>
</dbReference>
<keyword evidence="6" id="KW-0521">NADP</keyword>
<evidence type="ECO:0000256" key="16">
    <source>
        <dbReference type="ARBA" id="ARBA00048686"/>
    </source>
</evidence>
<evidence type="ECO:0000256" key="4">
    <source>
        <dbReference type="ARBA" id="ARBA00022553"/>
    </source>
</evidence>
<evidence type="ECO:0000256" key="1">
    <source>
        <dbReference type="ARBA" id="ARBA00004275"/>
    </source>
</evidence>
<comment type="catalytic activity">
    <reaction evidence="19">
        <text>(2E)-decenoyl-CoA + NADPH + H(+) = decanoyl-CoA + NADP(+)</text>
        <dbReference type="Rhea" id="RHEA:44960"/>
        <dbReference type="ChEBI" id="CHEBI:15378"/>
        <dbReference type="ChEBI" id="CHEBI:57783"/>
        <dbReference type="ChEBI" id="CHEBI:58349"/>
        <dbReference type="ChEBI" id="CHEBI:61406"/>
        <dbReference type="ChEBI" id="CHEBI:61430"/>
    </reaction>
    <physiologicalReaction direction="left-to-right" evidence="19">
        <dbReference type="Rhea" id="RHEA:44961"/>
    </physiologicalReaction>
</comment>
<gene>
    <name evidence="21" type="ORF">ACFOMG_09645</name>
</gene>
<keyword evidence="7" id="KW-0560">Oxidoreductase</keyword>
<evidence type="ECO:0000313" key="21">
    <source>
        <dbReference type="EMBL" id="MFC3680358.1"/>
    </source>
</evidence>
<comment type="function">
    <text evidence="11">Participates in chain elongation of fatty acids. Catalyzes the reduction of trans-2-enoyl-CoAs of varying chain lengths from 6:1 to 16:1, having maximum activity with 10:1 CoA. Has no 2,4-dienoyl-CoA reductase activity.</text>
</comment>
<comment type="pathway">
    <text evidence="2">Lipid metabolism.</text>
</comment>
<dbReference type="Pfam" id="PF13561">
    <property type="entry name" value="adh_short_C2"/>
    <property type="match status" value="1"/>
</dbReference>
<evidence type="ECO:0000256" key="18">
    <source>
        <dbReference type="ARBA" id="ARBA00049251"/>
    </source>
</evidence>
<comment type="catalytic activity">
    <reaction evidence="15">
        <text>(2E)-dodecenoyl-CoA + NADPH + H(+) = dodecanoyl-CoA + NADP(+)</text>
        <dbReference type="Rhea" id="RHEA:44964"/>
        <dbReference type="ChEBI" id="CHEBI:15378"/>
        <dbReference type="ChEBI" id="CHEBI:57330"/>
        <dbReference type="ChEBI" id="CHEBI:57375"/>
        <dbReference type="ChEBI" id="CHEBI:57783"/>
        <dbReference type="ChEBI" id="CHEBI:58349"/>
    </reaction>
    <physiologicalReaction direction="left-to-right" evidence="15">
        <dbReference type="Rhea" id="RHEA:44965"/>
    </physiologicalReaction>
</comment>
<evidence type="ECO:0000256" key="14">
    <source>
        <dbReference type="ARBA" id="ARBA00041063"/>
    </source>
</evidence>
<comment type="catalytic activity">
    <reaction evidence="16">
        <text>(2E)-tetradecenoyl-CoA + NADPH + H(+) = tetradecanoyl-CoA + NADP(+)</text>
        <dbReference type="Rhea" id="RHEA:44968"/>
        <dbReference type="ChEBI" id="CHEBI:15378"/>
        <dbReference type="ChEBI" id="CHEBI:57385"/>
        <dbReference type="ChEBI" id="CHEBI:57783"/>
        <dbReference type="ChEBI" id="CHEBI:58349"/>
        <dbReference type="ChEBI" id="CHEBI:61405"/>
    </reaction>
    <physiologicalReaction direction="left-to-right" evidence="16">
        <dbReference type="Rhea" id="RHEA:44969"/>
    </physiologicalReaction>
</comment>
<comment type="catalytic activity">
    <reaction evidence="17">
        <text>(2E)-hexenoyl-CoA + NADPH + H(+) = hexanoyl-CoA + NADP(+)</text>
        <dbReference type="Rhea" id="RHEA:44956"/>
        <dbReference type="ChEBI" id="CHEBI:15378"/>
        <dbReference type="ChEBI" id="CHEBI:57783"/>
        <dbReference type="ChEBI" id="CHEBI:58349"/>
        <dbReference type="ChEBI" id="CHEBI:62077"/>
        <dbReference type="ChEBI" id="CHEBI:62620"/>
    </reaction>
    <physiologicalReaction direction="left-to-right" evidence="17">
        <dbReference type="Rhea" id="RHEA:44957"/>
    </physiologicalReaction>
</comment>
<comment type="subcellular location">
    <subcellularLocation>
        <location evidence="1">Peroxisome</location>
    </subcellularLocation>
</comment>
<dbReference type="PANTHER" id="PTHR24317">
    <property type="entry name" value="PEROXISOMAL TRANS-2-ENOYL-COA REDUCTASE"/>
    <property type="match status" value="1"/>
</dbReference>
<proteinExistence type="predicted"/>